<dbReference type="NCBIfam" id="TIGR00025">
    <property type="entry name" value="Mtu_efflux"/>
    <property type="match status" value="1"/>
</dbReference>
<dbReference type="GO" id="GO:0046677">
    <property type="term" value="P:response to antibiotic"/>
    <property type="evidence" value="ECO:0007669"/>
    <property type="project" value="UniProtKB-KW"/>
</dbReference>
<keyword evidence="6" id="KW-1003">Cell membrane</keyword>
<comment type="subcellular location">
    <subcellularLocation>
        <location evidence="6">Cell membrane</location>
        <topology evidence="6">Multi-pass membrane protein</topology>
    </subcellularLocation>
    <subcellularLocation>
        <location evidence="1">Membrane</location>
        <topology evidence="1">Multi-pass membrane protein</topology>
    </subcellularLocation>
</comment>
<dbReference type="InterPro" id="IPR000412">
    <property type="entry name" value="ABC_2_transport"/>
</dbReference>
<protein>
    <recommendedName>
        <fullName evidence="6">Transport permease protein</fullName>
    </recommendedName>
</protein>
<dbReference type="InterPro" id="IPR052902">
    <property type="entry name" value="ABC-2_transporter"/>
</dbReference>
<keyword evidence="5" id="KW-0046">Antibiotic resistance</keyword>
<keyword evidence="3 6" id="KW-1133">Transmembrane helix</keyword>
<evidence type="ECO:0000256" key="1">
    <source>
        <dbReference type="ARBA" id="ARBA00004141"/>
    </source>
</evidence>
<feature type="transmembrane region" description="Helical" evidence="6">
    <location>
        <begin position="198"/>
        <end position="219"/>
    </location>
</feature>
<evidence type="ECO:0000259" key="7">
    <source>
        <dbReference type="PROSITE" id="PS51012"/>
    </source>
</evidence>
<evidence type="ECO:0000256" key="3">
    <source>
        <dbReference type="ARBA" id="ARBA00022989"/>
    </source>
</evidence>
<reference evidence="8 9" key="1">
    <citation type="submission" date="2019-02" db="EMBL/GenBank/DDBJ databases">
        <authorList>
            <consortium name="Pathogen Informatics"/>
        </authorList>
    </citation>
    <scope>NUCLEOTIDE SEQUENCE [LARGE SCALE GENOMIC DNA]</scope>
    <source>
        <strain evidence="8 9">3012STDY6756504</strain>
    </source>
</reference>
<dbReference type="PIRSF" id="PIRSF006648">
    <property type="entry name" value="DrrB"/>
    <property type="match status" value="1"/>
</dbReference>
<name>A0A4U8W0X1_9NOCA</name>
<dbReference type="GO" id="GO:1900753">
    <property type="term" value="P:doxorubicin transport"/>
    <property type="evidence" value="ECO:0007669"/>
    <property type="project" value="InterPro"/>
</dbReference>
<evidence type="ECO:0000256" key="2">
    <source>
        <dbReference type="ARBA" id="ARBA00022692"/>
    </source>
</evidence>
<dbReference type="PANTHER" id="PTHR43027">
    <property type="entry name" value="DOXORUBICIN RESISTANCE ABC TRANSPORTER PERMEASE PROTEIN DRRC-RELATED"/>
    <property type="match status" value="1"/>
</dbReference>
<feature type="transmembrane region" description="Helical" evidence="6">
    <location>
        <begin position="134"/>
        <end position="153"/>
    </location>
</feature>
<evidence type="ECO:0000313" key="9">
    <source>
        <dbReference type="Proteomes" id="UP000290439"/>
    </source>
</evidence>
<feature type="transmembrane region" description="Helical" evidence="6">
    <location>
        <begin position="79"/>
        <end position="104"/>
    </location>
</feature>
<proteinExistence type="inferred from homology"/>
<keyword evidence="6" id="KW-0813">Transport</keyword>
<feature type="transmembrane region" description="Helical" evidence="6">
    <location>
        <begin position="47"/>
        <end position="67"/>
    </location>
</feature>
<dbReference type="InterPro" id="IPR013525">
    <property type="entry name" value="ABC2_TM"/>
</dbReference>
<dbReference type="EMBL" id="LR215973">
    <property type="protein sequence ID" value="VFA98745.1"/>
    <property type="molecule type" value="Genomic_DNA"/>
</dbReference>
<accession>A0A4U8W0X1</accession>
<dbReference type="PROSITE" id="PS51012">
    <property type="entry name" value="ABC_TM2"/>
    <property type="match status" value="1"/>
</dbReference>
<dbReference type="NCBIfam" id="TIGR01248">
    <property type="entry name" value="drrC"/>
    <property type="match status" value="1"/>
</dbReference>
<feature type="domain" description="ABC transmembrane type-2" evidence="7">
    <location>
        <begin position="47"/>
        <end position="274"/>
    </location>
</feature>
<dbReference type="AlphaFoldDB" id="A0A4U8W0X1"/>
<dbReference type="PANTHER" id="PTHR43027:SF1">
    <property type="entry name" value="DOXORUBICIN RESISTANCE ABC TRANSPORTER PERMEASE PROTEIN DRRC-RELATED"/>
    <property type="match status" value="1"/>
</dbReference>
<gene>
    <name evidence="8" type="primary">drrB_4</name>
    <name evidence="8" type="ORF">NCTC10797_02521</name>
</gene>
<evidence type="ECO:0000256" key="5">
    <source>
        <dbReference type="ARBA" id="ARBA00023251"/>
    </source>
</evidence>
<dbReference type="InterPro" id="IPR047817">
    <property type="entry name" value="ABC2_TM_bact-type"/>
</dbReference>
<evidence type="ECO:0000256" key="6">
    <source>
        <dbReference type="RuleBase" id="RU361157"/>
    </source>
</evidence>
<dbReference type="GO" id="GO:0043215">
    <property type="term" value="P:daunorubicin transport"/>
    <property type="evidence" value="ECO:0007669"/>
    <property type="project" value="InterPro"/>
</dbReference>
<dbReference type="Pfam" id="PF01061">
    <property type="entry name" value="ABC2_membrane"/>
    <property type="match status" value="1"/>
</dbReference>
<evidence type="ECO:0000313" key="8">
    <source>
        <dbReference type="EMBL" id="VFA98745.1"/>
    </source>
</evidence>
<dbReference type="Proteomes" id="UP000290439">
    <property type="component" value="Chromosome"/>
</dbReference>
<evidence type="ECO:0000256" key="4">
    <source>
        <dbReference type="ARBA" id="ARBA00023136"/>
    </source>
</evidence>
<feature type="transmembrane region" description="Helical" evidence="6">
    <location>
        <begin position="159"/>
        <end position="186"/>
    </location>
</feature>
<feature type="transmembrane region" description="Helical" evidence="6">
    <location>
        <begin position="249"/>
        <end position="271"/>
    </location>
</feature>
<keyword evidence="2 6" id="KW-0812">Transmembrane</keyword>
<dbReference type="InterPro" id="IPR005943">
    <property type="entry name" value="Daunbcin-R_C"/>
</dbReference>
<dbReference type="GO" id="GO:0140359">
    <property type="term" value="F:ABC-type transporter activity"/>
    <property type="evidence" value="ECO:0007669"/>
    <property type="project" value="InterPro"/>
</dbReference>
<sequence length="277" mass="29501">MTTATPEPIRVHELPVVTGRTETPRLLVPHTLIQTRRLLLRWWRDPLTLMQSLLFPALLLVMLQTVLGRQISAFSGASALYGSVPMVALVGVMSGSLAGAITLGRERDAGLLARFWVLPVHRASGLAARILAEGVRILTCTVVLFAVGVVLGFRFEQGFAAAVALLGVPLLFGLAFATVVTTVAVFGARTAVVEAISLGSSMMMFFSTGFVPLASYPGWARPIVAYQPMSHAINAMRGLSLGGPVREPLLATLAWSVGAIVVFAVPAAVGYRRASRR</sequence>
<keyword evidence="4 6" id="KW-0472">Membrane</keyword>
<dbReference type="InterPro" id="IPR004377">
    <property type="entry name" value="ABC_transpt_DrrB/DrrC"/>
</dbReference>
<organism evidence="8 9">
    <name type="scientific">Nocardia cyriacigeorgica</name>
    <dbReference type="NCBI Taxonomy" id="135487"/>
    <lineage>
        <taxon>Bacteria</taxon>
        <taxon>Bacillati</taxon>
        <taxon>Actinomycetota</taxon>
        <taxon>Actinomycetes</taxon>
        <taxon>Mycobacteriales</taxon>
        <taxon>Nocardiaceae</taxon>
        <taxon>Nocardia</taxon>
    </lineage>
</organism>
<dbReference type="GO" id="GO:0043190">
    <property type="term" value="C:ATP-binding cassette (ABC) transporter complex"/>
    <property type="evidence" value="ECO:0007669"/>
    <property type="project" value="InterPro"/>
</dbReference>
<comment type="similarity">
    <text evidence="6">Belongs to the ABC-2 integral membrane protein family.</text>
</comment>
<dbReference type="RefSeq" id="WP_130917260.1">
    <property type="nucleotide sequence ID" value="NZ_LR215973.1"/>
</dbReference>